<feature type="transmembrane region" description="Helical" evidence="1">
    <location>
        <begin position="215"/>
        <end position="232"/>
    </location>
</feature>
<proteinExistence type="predicted"/>
<feature type="transmembrane region" description="Helical" evidence="1">
    <location>
        <begin position="62"/>
        <end position="80"/>
    </location>
</feature>
<dbReference type="InterPro" id="IPR050623">
    <property type="entry name" value="Glucan_succinyl_AcylTrfase"/>
</dbReference>
<feature type="transmembrane region" description="Helical" evidence="1">
    <location>
        <begin position="157"/>
        <end position="174"/>
    </location>
</feature>
<organism evidence="3 4">
    <name type="scientific">Edaphosphingomonas laterariae</name>
    <dbReference type="NCBI Taxonomy" id="861865"/>
    <lineage>
        <taxon>Bacteria</taxon>
        <taxon>Pseudomonadati</taxon>
        <taxon>Pseudomonadota</taxon>
        <taxon>Alphaproteobacteria</taxon>
        <taxon>Sphingomonadales</taxon>
        <taxon>Rhizorhabdaceae</taxon>
        <taxon>Edaphosphingomonas</taxon>
    </lineage>
</organism>
<evidence type="ECO:0000313" key="3">
    <source>
        <dbReference type="EMBL" id="SNS60323.1"/>
    </source>
</evidence>
<keyword evidence="1" id="KW-0812">Transmembrane</keyword>
<keyword evidence="1" id="KW-1133">Transmembrane helix</keyword>
<keyword evidence="3" id="KW-0012">Acyltransferase</keyword>
<reference evidence="4" key="1">
    <citation type="submission" date="2017-06" db="EMBL/GenBank/DDBJ databases">
        <authorList>
            <person name="Varghese N."/>
            <person name="Submissions S."/>
        </authorList>
    </citation>
    <scope>NUCLEOTIDE SEQUENCE [LARGE SCALE GENOMIC DNA]</scope>
    <source>
        <strain evidence="4">LNB2</strain>
    </source>
</reference>
<feature type="transmembrane region" description="Helical" evidence="1">
    <location>
        <begin position="186"/>
        <end position="203"/>
    </location>
</feature>
<dbReference type="GO" id="GO:0016747">
    <property type="term" value="F:acyltransferase activity, transferring groups other than amino-acyl groups"/>
    <property type="evidence" value="ECO:0007669"/>
    <property type="project" value="InterPro"/>
</dbReference>
<dbReference type="Proteomes" id="UP000198281">
    <property type="component" value="Unassembled WGS sequence"/>
</dbReference>
<feature type="transmembrane region" description="Helical" evidence="1">
    <location>
        <begin position="15"/>
        <end position="41"/>
    </location>
</feature>
<dbReference type="InterPro" id="IPR002656">
    <property type="entry name" value="Acyl_transf_3_dom"/>
</dbReference>
<feature type="transmembrane region" description="Helical" evidence="1">
    <location>
        <begin position="252"/>
        <end position="269"/>
    </location>
</feature>
<dbReference type="EMBL" id="FZOS01000010">
    <property type="protein sequence ID" value="SNS60323.1"/>
    <property type="molecule type" value="Genomic_DNA"/>
</dbReference>
<name>A0A239FVS1_9SPHN</name>
<feature type="domain" description="Acyltransferase 3" evidence="2">
    <location>
        <begin position="3"/>
        <end position="331"/>
    </location>
</feature>
<keyword evidence="4" id="KW-1185">Reference proteome</keyword>
<feature type="transmembrane region" description="Helical" evidence="1">
    <location>
        <begin position="114"/>
        <end position="136"/>
    </location>
</feature>
<dbReference type="PANTHER" id="PTHR36927:SF3">
    <property type="entry name" value="GLUCANS BIOSYNTHESIS PROTEIN C"/>
    <property type="match status" value="1"/>
</dbReference>
<evidence type="ECO:0000259" key="2">
    <source>
        <dbReference type="Pfam" id="PF01757"/>
    </source>
</evidence>
<protein>
    <submittedName>
        <fullName evidence="3">Acyltransferase family protein</fullName>
    </submittedName>
</protein>
<evidence type="ECO:0000256" key="1">
    <source>
        <dbReference type="SAM" id="Phobius"/>
    </source>
</evidence>
<dbReference type="AlphaFoldDB" id="A0A239FVS1"/>
<sequence>MLSPWDWHVNAEHPVAWIVYLLIAMNPWRMMLLFLVSGYAARAMLARAPTIAGFARSRTARLVIPLLFGATFIVVPQAWVELQQKLGYPHGLIHFWLHDYFGFGARDYHAFGFFHLWFVAYILVYSLLVAVAAALLSESATARLQAGFARAFSGWRLILLPIAWLLLVRLVLLPGLMPTNRVADDLPGHLVYLPAFLFGFGLARGDALWPDIRRLWRPALALVIAGYALLAWRMAGNPGAESLASFYGGELGPASLMGWGAIILLLGLADRRWNHDHRWRATLTEAVFPVYLIHQTLIVLIGWWLVRHHWGAGPEFLVLIAGTALGCWLFYALGRRSGPLRPLIGLPRDGRKSVGGPQSPIRSIP</sequence>
<keyword evidence="1" id="KW-0472">Membrane</keyword>
<evidence type="ECO:0000313" key="4">
    <source>
        <dbReference type="Proteomes" id="UP000198281"/>
    </source>
</evidence>
<accession>A0A239FVS1</accession>
<feature type="transmembrane region" description="Helical" evidence="1">
    <location>
        <begin position="316"/>
        <end position="334"/>
    </location>
</feature>
<feature type="transmembrane region" description="Helical" evidence="1">
    <location>
        <begin position="281"/>
        <end position="304"/>
    </location>
</feature>
<dbReference type="PANTHER" id="PTHR36927">
    <property type="entry name" value="BLR4337 PROTEIN"/>
    <property type="match status" value="1"/>
</dbReference>
<keyword evidence="3" id="KW-0808">Transferase</keyword>
<gene>
    <name evidence="3" type="ORF">SAMN06295912_11039</name>
</gene>
<dbReference type="Pfam" id="PF01757">
    <property type="entry name" value="Acyl_transf_3"/>
    <property type="match status" value="1"/>
</dbReference>